<dbReference type="NCBIfam" id="TIGR01994">
    <property type="entry name" value="SUF_scaf_2"/>
    <property type="match status" value="1"/>
</dbReference>
<dbReference type="Pfam" id="PF01592">
    <property type="entry name" value="NifU_N"/>
    <property type="match status" value="1"/>
</dbReference>
<dbReference type="EMBL" id="JBGUAW010000008">
    <property type="protein sequence ID" value="MFA9461696.1"/>
    <property type="molecule type" value="Genomic_DNA"/>
</dbReference>
<dbReference type="InterPro" id="IPR002871">
    <property type="entry name" value="NIF_FeS_clus_asmbl_NifU_N"/>
</dbReference>
<name>A0ABV4TYN8_9GAMM</name>
<dbReference type="Gene3D" id="3.90.1010.10">
    <property type="match status" value="1"/>
</dbReference>
<organism evidence="2 3">
    <name type="scientific">Thiohalorhabdus methylotrophus</name>
    <dbReference type="NCBI Taxonomy" id="3242694"/>
    <lineage>
        <taxon>Bacteria</taxon>
        <taxon>Pseudomonadati</taxon>
        <taxon>Pseudomonadota</taxon>
        <taxon>Gammaproteobacteria</taxon>
        <taxon>Thiohalorhabdales</taxon>
        <taxon>Thiohalorhabdaceae</taxon>
        <taxon>Thiohalorhabdus</taxon>
    </lineage>
</organism>
<accession>A0ABV4TYN8</accession>
<proteinExistence type="predicted"/>
<evidence type="ECO:0000313" key="3">
    <source>
        <dbReference type="Proteomes" id="UP001575181"/>
    </source>
</evidence>
<keyword evidence="3" id="KW-1185">Reference proteome</keyword>
<dbReference type="CDD" id="cd06664">
    <property type="entry name" value="IscU_like"/>
    <property type="match status" value="1"/>
</dbReference>
<dbReference type="PANTHER" id="PTHR10093">
    <property type="entry name" value="IRON-SULFUR CLUSTER ASSEMBLY ENZYME NIFU HOMOLOG"/>
    <property type="match status" value="1"/>
</dbReference>
<dbReference type="Proteomes" id="UP001575181">
    <property type="component" value="Unassembled WGS sequence"/>
</dbReference>
<gene>
    <name evidence="2" type="primary">sufU</name>
    <name evidence="2" type="ORF">ACERLL_12780</name>
</gene>
<dbReference type="RefSeq" id="WP_373656477.1">
    <property type="nucleotide sequence ID" value="NZ_JBGUAW010000008.1"/>
</dbReference>
<dbReference type="SUPFAM" id="SSF82649">
    <property type="entry name" value="SufE/NifU"/>
    <property type="match status" value="1"/>
</dbReference>
<protein>
    <submittedName>
        <fullName evidence="2">Fe-S cluster assembly sulfur transfer protein SufU</fullName>
    </submittedName>
</protein>
<feature type="domain" description="NIF system FeS cluster assembly NifU N-terminal" evidence="1">
    <location>
        <begin position="8"/>
        <end position="128"/>
    </location>
</feature>
<comment type="caution">
    <text evidence="2">The sequence shown here is derived from an EMBL/GenBank/DDBJ whole genome shotgun (WGS) entry which is preliminary data.</text>
</comment>
<reference evidence="2 3" key="1">
    <citation type="submission" date="2024-08" db="EMBL/GenBank/DDBJ databases">
        <title>Whole-genome sequencing of halo(alkali)philic microorganisms from hypersaline lakes.</title>
        <authorList>
            <person name="Sorokin D.Y."/>
            <person name="Merkel A.Y."/>
            <person name="Messina E."/>
            <person name="Yakimov M."/>
        </authorList>
    </citation>
    <scope>NUCLEOTIDE SEQUENCE [LARGE SCALE GENOMIC DNA]</scope>
    <source>
        <strain evidence="2 3">Cl-TMA</strain>
    </source>
</reference>
<sequence>MADVRDLYQEVIFEHNKNPRNFGVLAEHNRHAVGHNPLCGDQLTIYLEVDEADTVQDVKFEGSGCAISVASASLMTQIIKGKSKAEAEEIFQAFHDVCTKQREADDTPELGKLSVLTGVRDFPSRVKCATLAWHTVHAALEHDEEGASVTTE</sequence>
<evidence type="ECO:0000313" key="2">
    <source>
        <dbReference type="EMBL" id="MFA9461696.1"/>
    </source>
</evidence>
<evidence type="ECO:0000259" key="1">
    <source>
        <dbReference type="Pfam" id="PF01592"/>
    </source>
</evidence>